<keyword evidence="1" id="KW-0812">Transmembrane</keyword>
<protein>
    <recommendedName>
        <fullName evidence="4">DUF4220 domain-containing protein</fullName>
    </recommendedName>
</protein>
<accession>A0ABR1Q9P9</accession>
<feature type="transmembrane region" description="Helical" evidence="1">
    <location>
        <begin position="224"/>
        <end position="246"/>
    </location>
</feature>
<dbReference type="EMBL" id="JAQQWE010000006">
    <property type="protein sequence ID" value="KAK7949239.1"/>
    <property type="molecule type" value="Genomic_DNA"/>
</dbReference>
<organism evidence="2 3">
    <name type="scientific">Apiospora aurea</name>
    <dbReference type="NCBI Taxonomy" id="335848"/>
    <lineage>
        <taxon>Eukaryota</taxon>
        <taxon>Fungi</taxon>
        <taxon>Dikarya</taxon>
        <taxon>Ascomycota</taxon>
        <taxon>Pezizomycotina</taxon>
        <taxon>Sordariomycetes</taxon>
        <taxon>Xylariomycetidae</taxon>
        <taxon>Amphisphaeriales</taxon>
        <taxon>Apiosporaceae</taxon>
        <taxon>Apiospora</taxon>
    </lineage>
</organism>
<gene>
    <name evidence="2" type="ORF">PG986_010125</name>
</gene>
<name>A0ABR1Q9P9_9PEZI</name>
<feature type="transmembrane region" description="Helical" evidence="1">
    <location>
        <begin position="63"/>
        <end position="89"/>
    </location>
</feature>
<comment type="caution">
    <text evidence="2">The sequence shown here is derived from an EMBL/GenBank/DDBJ whole genome shotgun (WGS) entry which is preliminary data.</text>
</comment>
<dbReference type="Proteomes" id="UP001391051">
    <property type="component" value="Unassembled WGS sequence"/>
</dbReference>
<reference evidence="2 3" key="1">
    <citation type="submission" date="2023-01" db="EMBL/GenBank/DDBJ databases">
        <title>Analysis of 21 Apiospora genomes using comparative genomics revels a genus with tremendous synthesis potential of carbohydrate active enzymes and secondary metabolites.</title>
        <authorList>
            <person name="Sorensen T."/>
        </authorList>
    </citation>
    <scope>NUCLEOTIDE SEQUENCE [LARGE SCALE GENOMIC DNA]</scope>
    <source>
        <strain evidence="2 3">CBS 24483</strain>
    </source>
</reference>
<keyword evidence="1" id="KW-1133">Transmembrane helix</keyword>
<dbReference type="GeneID" id="92079409"/>
<evidence type="ECO:0000313" key="2">
    <source>
        <dbReference type="EMBL" id="KAK7949239.1"/>
    </source>
</evidence>
<dbReference type="RefSeq" id="XP_066698745.1">
    <property type="nucleotide sequence ID" value="XM_066846347.1"/>
</dbReference>
<dbReference type="PANTHER" id="PTHR35043">
    <property type="entry name" value="TRANSCRIPTION FACTOR DOMAIN-CONTAINING PROTEIN"/>
    <property type="match status" value="1"/>
</dbReference>
<sequence>MASSRQDQLVGWQSEDDGRGTWSIVVNCLATIFACTWSIQHLNVPGPQSSDGKWSRLGRSAKWMFLTILFPEFMVIHALFELMMAIDALQSMARDKNRSVELPWWLSLRHAPSKLSMFFARRKPVEKDEEAQRANGKMEEAPSWTLTHCFLANMGGFRYQHGSKRFPLTALQIADNESGLFNHPEMTENDIHDRGKQDWFAKVVATLQFLQLALSLIVRTSQGIAFSQLETITVGFSVCGAIVYLLSFYKPQGVQACFVSCLPRVSPGFGNTGAQQRVQYQKTYDSFWDVLRNKRRSDEDDSATTTMAVDRIPNDNIPISQNQWAHPGIFLLALTSALFGAMHAIAWNFEFPSAREKTLWHVATIVSAAGPVAGLLLIPVAQLTVSSGDPHVFLGHCLRLVREASWHADDNDAVQEVYKRLESIYLKTDPGCEDAQVPYKEIFAGSPAASRLPRQMIELFNMNGGSEIAGGDDLGKAVLASYPKEFAADFCMLVRLMEERESKKLNDTAKTNVFPRKIWLPEWLNHFVLYATSALYVLARLCILAVGLSSLRQMPASVYKNTPWTAYIPHVGSG</sequence>
<dbReference type="PROSITE" id="PS51257">
    <property type="entry name" value="PROKAR_LIPOPROTEIN"/>
    <property type="match status" value="1"/>
</dbReference>
<dbReference type="PANTHER" id="PTHR35043:SF8">
    <property type="entry name" value="DUF4220 DOMAIN-CONTAINING PROTEIN"/>
    <property type="match status" value="1"/>
</dbReference>
<keyword evidence="3" id="KW-1185">Reference proteome</keyword>
<feature type="transmembrane region" description="Helical" evidence="1">
    <location>
        <begin position="527"/>
        <end position="548"/>
    </location>
</feature>
<evidence type="ECO:0000256" key="1">
    <source>
        <dbReference type="SAM" id="Phobius"/>
    </source>
</evidence>
<feature type="transmembrane region" description="Helical" evidence="1">
    <location>
        <begin position="21"/>
        <end position="43"/>
    </location>
</feature>
<feature type="transmembrane region" description="Helical" evidence="1">
    <location>
        <begin position="329"/>
        <end position="347"/>
    </location>
</feature>
<keyword evidence="1" id="KW-0472">Membrane</keyword>
<evidence type="ECO:0008006" key="4">
    <source>
        <dbReference type="Google" id="ProtNLM"/>
    </source>
</evidence>
<proteinExistence type="predicted"/>
<evidence type="ECO:0000313" key="3">
    <source>
        <dbReference type="Proteomes" id="UP001391051"/>
    </source>
</evidence>
<feature type="transmembrane region" description="Helical" evidence="1">
    <location>
        <begin position="359"/>
        <end position="378"/>
    </location>
</feature>